<proteinExistence type="predicted"/>
<keyword evidence="4" id="KW-1185">Reference proteome</keyword>
<evidence type="ECO:0000313" key="1">
    <source>
        <dbReference type="EMBL" id="NJC16927.1"/>
    </source>
</evidence>
<dbReference type="GeneID" id="86893158"/>
<evidence type="ECO:0008006" key="5">
    <source>
        <dbReference type="Google" id="ProtNLM"/>
    </source>
</evidence>
<evidence type="ECO:0000313" key="4">
    <source>
        <dbReference type="Proteomes" id="UP001302374"/>
    </source>
</evidence>
<dbReference type="RefSeq" id="WP_140402583.1">
    <property type="nucleotide sequence ID" value="NZ_BMPA01000002.1"/>
</dbReference>
<dbReference type="Proteomes" id="UP000576368">
    <property type="component" value="Unassembled WGS sequence"/>
</dbReference>
<dbReference type="EMBL" id="CP043839">
    <property type="protein sequence ID" value="WOF13976.1"/>
    <property type="molecule type" value="Genomic_DNA"/>
</dbReference>
<gene>
    <name evidence="2" type="ORF">F1644_17645</name>
    <name evidence="1" type="ORF">GGR15_000532</name>
</gene>
<dbReference type="PROSITE" id="PS51257">
    <property type="entry name" value="PROKAR_LIPOPROTEIN"/>
    <property type="match status" value="1"/>
</dbReference>
<evidence type="ECO:0000313" key="2">
    <source>
        <dbReference type="EMBL" id="WOF13976.1"/>
    </source>
</evidence>
<sequence>MRNILLSLFVCCMFIACEEEKLEPYTGNDTVQFYTTNFDEDIVVEYSWGMALDPNAEYDTCWIPVQTMGRAKNYDRYLKLVQEKAVGWDYVYDHVGNIVDSLSYEIPNQAVEGKHYVAFDDPGLRELLKIPANAFRVDVPVVMRKDPEMTEKLTLLIRLVDTETVKVGDPQFTKCQITIE</sequence>
<accession>A0A7X5Y9J9</accession>
<name>A0A7X5Y9J9_9BACT</name>
<dbReference type="Proteomes" id="UP001302374">
    <property type="component" value="Chromosome"/>
</dbReference>
<evidence type="ECO:0000313" key="3">
    <source>
        <dbReference type="Proteomes" id="UP000576368"/>
    </source>
</evidence>
<reference evidence="1 3" key="2">
    <citation type="submission" date="2020-03" db="EMBL/GenBank/DDBJ databases">
        <title>Genomic Encyclopedia of Type Strains, Phase IV (KMG-IV): sequencing the most valuable type-strain genomes for metagenomic binning, comparative biology and taxonomic classification.</title>
        <authorList>
            <person name="Goeker M."/>
        </authorList>
    </citation>
    <scope>NUCLEOTIDE SEQUENCE [LARGE SCALE GENOMIC DNA]</scope>
    <source>
        <strain evidence="1 3">DSM 105722</strain>
    </source>
</reference>
<organism evidence="1 3">
    <name type="scientific">Butyricimonas paravirosa</name>
    <dbReference type="NCBI Taxonomy" id="1472417"/>
    <lineage>
        <taxon>Bacteria</taxon>
        <taxon>Pseudomonadati</taxon>
        <taxon>Bacteroidota</taxon>
        <taxon>Bacteroidia</taxon>
        <taxon>Bacteroidales</taxon>
        <taxon>Odoribacteraceae</taxon>
        <taxon>Butyricimonas</taxon>
    </lineage>
</organism>
<protein>
    <recommendedName>
        <fullName evidence="5">DUF4843 domain-containing protein</fullName>
    </recommendedName>
</protein>
<dbReference type="AlphaFoldDB" id="A0A7X5Y9J9"/>
<dbReference type="EMBL" id="JAATLI010000002">
    <property type="protein sequence ID" value="NJC16927.1"/>
    <property type="molecule type" value="Genomic_DNA"/>
</dbReference>
<reference evidence="2 4" key="1">
    <citation type="submission" date="2019-09" db="EMBL/GenBank/DDBJ databases">
        <title>Butyricimonas paravirosa DSM 105722 (=214-4 = JCM 18677 = CCUG 65563).</title>
        <authorList>
            <person name="Le Roy T."/>
            <person name="Cani P.D."/>
        </authorList>
    </citation>
    <scope>NUCLEOTIDE SEQUENCE [LARGE SCALE GENOMIC DNA]</scope>
    <source>
        <strain evidence="2 4">DSM 105722</strain>
    </source>
</reference>